<dbReference type="PANTHER" id="PTHR36985">
    <property type="entry name" value="TRANSLOCATION AND ASSEMBLY MODULE SUBUNIT TAMB"/>
    <property type="match status" value="1"/>
</dbReference>
<reference evidence="8 9" key="1">
    <citation type="submission" date="2018-03" db="EMBL/GenBank/DDBJ databases">
        <title>Genomic Encyclopedia of Archaeal and Bacterial Type Strains, Phase II (KMG-II): from individual species to whole genera.</title>
        <authorList>
            <person name="Goeker M."/>
        </authorList>
    </citation>
    <scope>NUCLEOTIDE SEQUENCE [LARGE SCALE GENOMIC DNA]</scope>
    <source>
        <strain evidence="8 9">DSM 28229</strain>
    </source>
</reference>
<proteinExistence type="predicted"/>
<comment type="caution">
    <text evidence="8">The sequence shown here is derived from an EMBL/GenBank/DDBJ whole genome shotgun (WGS) entry which is preliminary data.</text>
</comment>
<evidence type="ECO:0000256" key="2">
    <source>
        <dbReference type="ARBA" id="ARBA00022692"/>
    </source>
</evidence>
<keyword evidence="3 6" id="KW-1133">Transmembrane helix</keyword>
<evidence type="ECO:0000256" key="5">
    <source>
        <dbReference type="SAM" id="MobiDB-lite"/>
    </source>
</evidence>
<dbReference type="GO" id="GO:0009306">
    <property type="term" value="P:protein secretion"/>
    <property type="evidence" value="ECO:0007669"/>
    <property type="project" value="InterPro"/>
</dbReference>
<name>A0A315ZG32_SEDFL</name>
<evidence type="ECO:0000313" key="9">
    <source>
        <dbReference type="Proteomes" id="UP000245535"/>
    </source>
</evidence>
<evidence type="ECO:0000256" key="4">
    <source>
        <dbReference type="ARBA" id="ARBA00023136"/>
    </source>
</evidence>
<feature type="transmembrane region" description="Helical" evidence="6">
    <location>
        <begin position="21"/>
        <end position="45"/>
    </location>
</feature>
<comment type="subcellular location">
    <subcellularLocation>
        <location evidence="1">Membrane</location>
        <topology evidence="1">Single-pass membrane protein</topology>
    </subcellularLocation>
</comment>
<dbReference type="InterPro" id="IPR007452">
    <property type="entry name" value="TamB_C"/>
</dbReference>
<protein>
    <submittedName>
        <fullName evidence="8">Uncharacterized protein DUF490</fullName>
    </submittedName>
</protein>
<keyword evidence="9" id="KW-1185">Reference proteome</keyword>
<dbReference type="PANTHER" id="PTHR36985:SF1">
    <property type="entry name" value="TRANSLOCATION AND ASSEMBLY MODULE SUBUNIT TAMB"/>
    <property type="match status" value="1"/>
</dbReference>
<evidence type="ECO:0000313" key="8">
    <source>
        <dbReference type="EMBL" id="PWJ44471.1"/>
    </source>
</evidence>
<evidence type="ECO:0000256" key="6">
    <source>
        <dbReference type="SAM" id="Phobius"/>
    </source>
</evidence>
<dbReference type="Proteomes" id="UP000245535">
    <property type="component" value="Unassembled WGS sequence"/>
</dbReference>
<keyword evidence="4 6" id="KW-0472">Membrane</keyword>
<dbReference type="GO" id="GO:0005886">
    <property type="term" value="C:plasma membrane"/>
    <property type="evidence" value="ECO:0007669"/>
    <property type="project" value="InterPro"/>
</dbReference>
<sequence>MGAKLKNIILNQVFSNTRFGVWLARVSFLTLFVWIFLLLGVQFPYVQGQLINFVTEFLSEKTGYPTTIGEVNINWFDEMSLKQIHVYDTTDQREMISVREVIIDYKLRSLLSGTSILIDEVTLDSAHVVLNNREESNNINEWVFRMLGKEQVPTEEVIVEPDSVIKQAIPFIIEKVTLKNSHYENHLEGAPQMKQGLFNPGHLVFDNLNGSASNFKIASDTIALSVSKLNTVEVNSGLSINELDTDFMICQKSMHLNKLYASIGESVLRDSISFEYENYKSFSDFFNQVKIDAHLDRSIISLKDLKPFAEDFPYEEEVILSGDFRGLVSDFNFTDLEAKFGKHSVIQGEITLSGLPQVENSFMLFSFPSINVQGKDLAPFIPNVVHPYLEKFGTLDGDLTFAGFLSDFAVSGHLDTELGRVSPDLSYRPNGAILKGWLTTEQFDLGKLIEQEEQLGRANLELFVNGRGTDLSKMYYQGDLKASAFEVNKYIYDQATLSNLTFSKDYISGDFNLTDSLISVHLPFEGSLADTTVTLDLDLSAQNLADLNLMDDSLSVDTKLKFNWDGNWNESHLGKMYFSSLVLKRDTTELNLGEVTIESDARAKNGIKTIDIQSDVLNANFKGNFEYREYSTQINRLKDEFIMSLYPNDEQVETFYEEKKKDLLHNFFSMFDCKINDINKVLDFWNQDIYISKNTKLKGIFREDKEKMRLALRLDADSVSMFDMSYSNSKLLVNAQKKTFGYEFPLKVTLESEKQELLGGKTKDLSLNIEKKEREFKVTTDLNHAVRDDYFSSGTSVLFSRDSIDIAFNDLNFKLFDREWVQDSTMSNSVIYSHEKFSIQDISLNHKDESIKLSGGISNDPSDKLVFSIHNVDISTIGKIVDVDLSGILNVDLSVSDLLKVPLVNGSVKLFDTHAGNVHIGDIYAYSKWDSKSQAINLNASIEKLEEEILLVFGNIFPYKYDSDMFDLEAVLANTDLQLLEFFMEGVMSDIKGSALGLIKVQGNPNAPRFEGDAILDGMEFTVDYLKTTYKVLNDRIDFSNKGITFKNLSVADDYNNYGFLDGGILLNDGDWSLDMKARFRNFMLLNTQETDNELFYGQAFGTGNLHFRGPFNDLQFDITARSNKNTKVYIPIEDTGEISDSFIHFINPEVEEQVEEAAEEMGFKLNMNLDITPDAYCELIFDKATGDLIQGRGEGKLQIQMDTKGAFLMFGNVDIQEGVYNFNYSLNLGKDLNVNVLAKKFYIEPNSSIVWAGDPYEATMDITTSYEQVVNLANLVNTELFPEDEEGNKKTPIELRRKYPTKVKLMMTGQMLSPTISFDIDVYDYPKQIQLSETGEVVDLDMYVNYMKQKINSDEAALNAQVVNLMIFKQFVPLESNEAIENDNLAGNLSELISNQLSSLLSNLDENMQIDLNLGGFDSDDLQQMQLRFAYSFLGGRLKLIRDGGFVNEDNKADAASVLGDITLEMELTPQGNLRAKVYVKQNFNNFNDVTQGQTMTTQGFSIMHTKSFNSFSDFFKRKNTGASKRLKRMQRKAIREAKRNAKQKQQLASKQKENNLDTQALSN</sequence>
<accession>A0A315ZG32</accession>
<gene>
    <name evidence="8" type="ORF">BC781_101842</name>
</gene>
<evidence type="ECO:0000259" key="7">
    <source>
        <dbReference type="Pfam" id="PF04357"/>
    </source>
</evidence>
<feature type="domain" description="Translocation and assembly module TamB C-terminal" evidence="7">
    <location>
        <begin position="1051"/>
        <end position="1489"/>
    </location>
</feature>
<keyword evidence="2 6" id="KW-0812">Transmembrane</keyword>
<evidence type="ECO:0000256" key="3">
    <source>
        <dbReference type="ARBA" id="ARBA00022989"/>
    </source>
</evidence>
<organism evidence="8 9">
    <name type="scientific">Sediminitomix flava</name>
    <dbReference type="NCBI Taxonomy" id="379075"/>
    <lineage>
        <taxon>Bacteria</taxon>
        <taxon>Pseudomonadati</taxon>
        <taxon>Bacteroidota</taxon>
        <taxon>Cytophagia</taxon>
        <taxon>Cytophagales</taxon>
        <taxon>Flammeovirgaceae</taxon>
        <taxon>Sediminitomix</taxon>
    </lineage>
</organism>
<dbReference type="EMBL" id="QGDO01000001">
    <property type="protein sequence ID" value="PWJ44471.1"/>
    <property type="molecule type" value="Genomic_DNA"/>
</dbReference>
<dbReference type="Pfam" id="PF04357">
    <property type="entry name" value="TamB"/>
    <property type="match status" value="1"/>
</dbReference>
<evidence type="ECO:0000256" key="1">
    <source>
        <dbReference type="ARBA" id="ARBA00004167"/>
    </source>
</evidence>
<feature type="region of interest" description="Disordered" evidence="5">
    <location>
        <begin position="1538"/>
        <end position="1565"/>
    </location>
</feature>